<sequence length="203" mass="23628">MSFFNNSVPPLRRKREILDIHDSEGLWQVNWHIGHIKLYSTFYTRIDQAFILWGLLLIPMFMTAQFLPINWSLQAVLWSILSCIGTTVMMNWSSYWVKRRQVEWVLYCWVFLMLAGVVLTNLGIIFSWGIILMNLCPLWLGLSALGYLCTGFAVRSRTIIFTGILHAIAILLLPYFSEWQFIATGTLMVSCLLLLAEFEWDHL</sequence>
<evidence type="ECO:0000313" key="3">
    <source>
        <dbReference type="Proteomes" id="UP000218238"/>
    </source>
</evidence>
<feature type="transmembrane region" description="Helical" evidence="1">
    <location>
        <begin position="104"/>
        <end position="131"/>
    </location>
</feature>
<keyword evidence="3" id="KW-1185">Reference proteome</keyword>
<feature type="transmembrane region" description="Helical" evidence="1">
    <location>
        <begin position="182"/>
        <end position="200"/>
    </location>
</feature>
<proteinExistence type="predicted"/>
<keyword evidence="1" id="KW-0472">Membrane</keyword>
<name>A0A2A2TLS2_9CYAN</name>
<organism evidence="2 3">
    <name type="scientific">Brunnivagina elsteri CCALA 953</name>
    <dbReference type="NCBI Taxonomy" id="987040"/>
    <lineage>
        <taxon>Bacteria</taxon>
        <taxon>Bacillati</taxon>
        <taxon>Cyanobacteriota</taxon>
        <taxon>Cyanophyceae</taxon>
        <taxon>Nostocales</taxon>
        <taxon>Calotrichaceae</taxon>
        <taxon>Brunnivagina</taxon>
    </lineage>
</organism>
<feature type="transmembrane region" description="Helical" evidence="1">
    <location>
        <begin position="75"/>
        <end position="92"/>
    </location>
</feature>
<feature type="transmembrane region" description="Helical" evidence="1">
    <location>
        <begin position="50"/>
        <end position="69"/>
    </location>
</feature>
<dbReference type="RefSeq" id="WP_095721067.1">
    <property type="nucleotide sequence ID" value="NZ_NTFS01000054.1"/>
</dbReference>
<dbReference type="EMBL" id="NTFS01000054">
    <property type="protein sequence ID" value="PAX58458.1"/>
    <property type="molecule type" value="Genomic_DNA"/>
</dbReference>
<keyword evidence="1" id="KW-1133">Transmembrane helix</keyword>
<keyword evidence="1" id="KW-0812">Transmembrane</keyword>
<evidence type="ECO:0000256" key="1">
    <source>
        <dbReference type="SAM" id="Phobius"/>
    </source>
</evidence>
<feature type="transmembrane region" description="Helical" evidence="1">
    <location>
        <begin position="137"/>
        <end position="154"/>
    </location>
</feature>
<accession>A0A2A2TLS2</accession>
<dbReference type="Proteomes" id="UP000218238">
    <property type="component" value="Unassembled WGS sequence"/>
</dbReference>
<gene>
    <name evidence="2" type="ORF">CK510_07270</name>
</gene>
<reference evidence="2 3" key="1">
    <citation type="submission" date="2017-08" db="EMBL/GenBank/DDBJ databases">
        <title>Draft genome sequence of filamentous cyanobacterium Calothrix elsteri CCALA 953.</title>
        <authorList>
            <person name="Gagunashvili A.N."/>
            <person name="Elster J."/>
            <person name="Andresson O.S."/>
        </authorList>
    </citation>
    <scope>NUCLEOTIDE SEQUENCE [LARGE SCALE GENOMIC DNA]</scope>
    <source>
        <strain evidence="2 3">CCALA 953</strain>
    </source>
</reference>
<dbReference type="AlphaFoldDB" id="A0A2A2TLS2"/>
<feature type="transmembrane region" description="Helical" evidence="1">
    <location>
        <begin position="159"/>
        <end position="176"/>
    </location>
</feature>
<protein>
    <submittedName>
        <fullName evidence="2">Uncharacterized protein</fullName>
    </submittedName>
</protein>
<evidence type="ECO:0000313" key="2">
    <source>
        <dbReference type="EMBL" id="PAX58458.1"/>
    </source>
</evidence>
<comment type="caution">
    <text evidence="2">The sequence shown here is derived from an EMBL/GenBank/DDBJ whole genome shotgun (WGS) entry which is preliminary data.</text>
</comment>
<dbReference type="OrthoDB" id="422905at2"/>